<name>A0A2S1LJC5_9FLAO</name>
<evidence type="ECO:0008006" key="4">
    <source>
        <dbReference type="Google" id="ProtNLM"/>
    </source>
</evidence>
<feature type="transmembrane region" description="Helical" evidence="1">
    <location>
        <begin position="196"/>
        <end position="223"/>
    </location>
</feature>
<dbReference type="EMBL" id="CP020919">
    <property type="protein sequence ID" value="AWG23828.1"/>
    <property type="molecule type" value="Genomic_DNA"/>
</dbReference>
<gene>
    <name evidence="2" type="ORF">FK004_00610</name>
</gene>
<organism evidence="2 3">
    <name type="scientific">Flavobacterium kingsejongi</name>
    <dbReference type="NCBI Taxonomy" id="1678728"/>
    <lineage>
        <taxon>Bacteria</taxon>
        <taxon>Pseudomonadati</taxon>
        <taxon>Bacteroidota</taxon>
        <taxon>Flavobacteriia</taxon>
        <taxon>Flavobacteriales</taxon>
        <taxon>Flavobacteriaceae</taxon>
        <taxon>Flavobacterium</taxon>
    </lineage>
</organism>
<keyword evidence="3" id="KW-1185">Reference proteome</keyword>
<dbReference type="AlphaFoldDB" id="A0A2S1LJC5"/>
<keyword evidence="1" id="KW-0812">Transmembrane</keyword>
<dbReference type="RefSeq" id="WP_108735500.1">
    <property type="nucleotide sequence ID" value="NZ_CP020919.1"/>
</dbReference>
<reference evidence="2 3" key="1">
    <citation type="submission" date="2017-04" db="EMBL/GenBank/DDBJ databases">
        <title>Complete genome sequence of Flavobacterium kingsejong AJ004.</title>
        <authorList>
            <person name="Lee P.C."/>
        </authorList>
    </citation>
    <scope>NUCLEOTIDE SEQUENCE [LARGE SCALE GENOMIC DNA]</scope>
    <source>
        <strain evidence="2 3">AJ004</strain>
    </source>
</reference>
<dbReference type="KEGG" id="fki:FK004_00610"/>
<keyword evidence="1" id="KW-0472">Membrane</keyword>
<feature type="transmembrane region" description="Helical" evidence="1">
    <location>
        <begin position="80"/>
        <end position="103"/>
    </location>
</feature>
<evidence type="ECO:0000313" key="3">
    <source>
        <dbReference type="Proteomes" id="UP000244677"/>
    </source>
</evidence>
<protein>
    <recommendedName>
        <fullName evidence="4">Glycerophosphoryl diester phosphodiesterase membrane domain-containing protein</fullName>
    </recommendedName>
</protein>
<feature type="transmembrane region" description="Helical" evidence="1">
    <location>
        <begin position="32"/>
        <end position="60"/>
    </location>
</feature>
<keyword evidence="1" id="KW-1133">Transmembrane helix</keyword>
<sequence>MNYNYITKKIQSNQDLDFGDILNKSFELFKKVWLQGFLMVLVNLLIIGALVGVLIIPMVVSGVYAGIYSPETFYGGASGLIFLGAFLLFFLLFGFIMMLNVSMQAGFLNTCRMADLGKDVGFEGYFKLISGAYFFKTLRLSAAFIGIFMLGYIVCFLPVFYLIVPLSYFVVIYAFNPEMSVSNIINTSFKIGNNKWLFTIGMAIVAGAISQVGVLLCGIGFLFTASFARIPMYFIYKQVIGFDEHDEIDTIGTTGDDDYVYLK</sequence>
<proteinExistence type="predicted"/>
<evidence type="ECO:0000256" key="1">
    <source>
        <dbReference type="SAM" id="Phobius"/>
    </source>
</evidence>
<dbReference type="Proteomes" id="UP000244677">
    <property type="component" value="Chromosome"/>
</dbReference>
<evidence type="ECO:0000313" key="2">
    <source>
        <dbReference type="EMBL" id="AWG23828.1"/>
    </source>
</evidence>
<feature type="transmembrane region" description="Helical" evidence="1">
    <location>
        <begin position="143"/>
        <end position="176"/>
    </location>
</feature>
<dbReference type="OrthoDB" id="1365379at2"/>
<accession>A0A2S1LJC5</accession>